<keyword evidence="12" id="KW-0449">Lipoprotein</keyword>
<evidence type="ECO:0000313" key="14">
    <source>
        <dbReference type="EMBL" id="AJD49044.1"/>
    </source>
</evidence>
<evidence type="ECO:0000256" key="3">
    <source>
        <dbReference type="ARBA" id="ARBA00011245"/>
    </source>
</evidence>
<dbReference type="Pfam" id="PF03550">
    <property type="entry name" value="LolB"/>
    <property type="match status" value="1"/>
</dbReference>
<dbReference type="GO" id="GO:0009279">
    <property type="term" value="C:cell outer membrane"/>
    <property type="evidence" value="ECO:0007669"/>
    <property type="project" value="UniProtKB-SubCell"/>
</dbReference>
<keyword evidence="6 13" id="KW-0732">Signal</keyword>
<evidence type="ECO:0000256" key="2">
    <source>
        <dbReference type="ARBA" id="ARBA00009696"/>
    </source>
</evidence>
<evidence type="ECO:0000256" key="8">
    <source>
        <dbReference type="ARBA" id="ARBA00023136"/>
    </source>
</evidence>
<keyword evidence="9" id="KW-0564">Palmitate</keyword>
<keyword evidence="7" id="KW-0653">Protein transport</keyword>
<evidence type="ECO:0000256" key="12">
    <source>
        <dbReference type="ARBA" id="ARBA00023288"/>
    </source>
</evidence>
<gene>
    <name evidence="14" type="ORF">S7S_13160</name>
</gene>
<dbReference type="AlphaFoldDB" id="A0A0B4XLB1"/>
<accession>A0A0B4XLB1</accession>
<feature type="chain" id="PRO_5002097278" description="Outer-membrane lipoprotein LolB" evidence="13">
    <location>
        <begin position="24"/>
        <end position="191"/>
    </location>
</feature>
<evidence type="ECO:0000256" key="1">
    <source>
        <dbReference type="ARBA" id="ARBA00004459"/>
    </source>
</evidence>
<dbReference type="KEGG" id="apac:S7S_13160"/>
<dbReference type="EMBL" id="CP004387">
    <property type="protein sequence ID" value="AJD49044.1"/>
    <property type="molecule type" value="Genomic_DNA"/>
</dbReference>
<dbReference type="NCBIfam" id="TIGR00548">
    <property type="entry name" value="lolB"/>
    <property type="match status" value="1"/>
</dbReference>
<dbReference type="PROSITE" id="PS51257">
    <property type="entry name" value="PROKAR_LIPOPROTEIN"/>
    <property type="match status" value="1"/>
</dbReference>
<evidence type="ECO:0000256" key="11">
    <source>
        <dbReference type="ARBA" id="ARBA00023237"/>
    </source>
</evidence>
<evidence type="ECO:0000256" key="13">
    <source>
        <dbReference type="SAM" id="SignalP"/>
    </source>
</evidence>
<evidence type="ECO:0000256" key="10">
    <source>
        <dbReference type="ARBA" id="ARBA00023186"/>
    </source>
</evidence>
<reference evidence="14 15" key="1">
    <citation type="journal article" date="2012" name="J. Bacteriol.">
        <title>Genome sequence of an alkane-degrading bacterium, Alcanivorax pacificus type strain W11-5, isolated from deep sea sediment.</title>
        <authorList>
            <person name="Lai Q."/>
            <person name="Shao Z."/>
        </authorList>
    </citation>
    <scope>NUCLEOTIDE SEQUENCE [LARGE SCALE GENOMIC DNA]</scope>
    <source>
        <strain evidence="14 15">W11-5</strain>
    </source>
</reference>
<dbReference type="SUPFAM" id="SSF89392">
    <property type="entry name" value="Prokaryotic lipoproteins and lipoprotein localization factors"/>
    <property type="match status" value="1"/>
</dbReference>
<keyword evidence="10" id="KW-0143">Chaperone</keyword>
<evidence type="ECO:0000256" key="6">
    <source>
        <dbReference type="ARBA" id="ARBA00022729"/>
    </source>
</evidence>
<dbReference type="HOGENOM" id="CLU_092816_2_1_6"/>
<dbReference type="CDD" id="cd16326">
    <property type="entry name" value="LolB"/>
    <property type="match status" value="1"/>
</dbReference>
<proteinExistence type="inferred from homology"/>
<keyword evidence="5" id="KW-0813">Transport</keyword>
<evidence type="ECO:0000256" key="9">
    <source>
        <dbReference type="ARBA" id="ARBA00023139"/>
    </source>
</evidence>
<dbReference type="STRING" id="391936.S7S_13160"/>
<comment type="subcellular location">
    <subcellularLocation>
        <location evidence="1">Cell outer membrane</location>
        <topology evidence="1">Lipid-anchor</topology>
    </subcellularLocation>
</comment>
<dbReference type="RefSeq" id="WP_008738615.1">
    <property type="nucleotide sequence ID" value="NZ_CP004387.1"/>
</dbReference>
<dbReference type="GO" id="GO:0015031">
    <property type="term" value="P:protein transport"/>
    <property type="evidence" value="ECO:0007669"/>
    <property type="project" value="UniProtKB-KW"/>
</dbReference>
<dbReference type="Proteomes" id="UP000006764">
    <property type="component" value="Chromosome"/>
</dbReference>
<keyword evidence="8" id="KW-0472">Membrane</keyword>
<dbReference type="InterPro" id="IPR004565">
    <property type="entry name" value="OM_lipoprot_LolB"/>
</dbReference>
<evidence type="ECO:0000256" key="4">
    <source>
        <dbReference type="ARBA" id="ARBA00016202"/>
    </source>
</evidence>
<comment type="subunit">
    <text evidence="3">Monomer.</text>
</comment>
<keyword evidence="11" id="KW-0998">Cell outer membrane</keyword>
<sequence length="191" mass="21726">MRLRHLLLAILLPLALSACQSRAPLTDITFDHPEELRHWDISGRLGYRTAADGGNANMEWRQRRDGGQIHFSGPMGFGSAELHWNDHRATLDNGREQRTAGSPAELAWYLTGLLIPVEALYYWVRGMPWPLAHGTPTYDETGQLVALEQLGWSLRFDRYQPVAGLTLPHRVRASHADDRFTLLVQRWVPQP</sequence>
<name>A0A0B4XLB1_9GAMM</name>
<evidence type="ECO:0000256" key="7">
    <source>
        <dbReference type="ARBA" id="ARBA00022927"/>
    </source>
</evidence>
<evidence type="ECO:0000256" key="5">
    <source>
        <dbReference type="ARBA" id="ARBA00022448"/>
    </source>
</evidence>
<comment type="similarity">
    <text evidence="2">Belongs to the LolB family.</text>
</comment>
<dbReference type="InterPro" id="IPR029046">
    <property type="entry name" value="LolA/LolB/LppX"/>
</dbReference>
<evidence type="ECO:0000313" key="15">
    <source>
        <dbReference type="Proteomes" id="UP000006764"/>
    </source>
</evidence>
<feature type="signal peptide" evidence="13">
    <location>
        <begin position="1"/>
        <end position="23"/>
    </location>
</feature>
<dbReference type="Gene3D" id="2.50.20.10">
    <property type="entry name" value="Lipoprotein localisation LolA/LolB/LppX"/>
    <property type="match status" value="1"/>
</dbReference>
<protein>
    <recommendedName>
        <fullName evidence="4">Outer-membrane lipoprotein LolB</fullName>
    </recommendedName>
</protein>
<keyword evidence="15" id="KW-1185">Reference proteome</keyword>
<organism evidence="14 15">
    <name type="scientific">Isoalcanivorax pacificus W11-5</name>
    <dbReference type="NCBI Taxonomy" id="391936"/>
    <lineage>
        <taxon>Bacteria</taxon>
        <taxon>Pseudomonadati</taxon>
        <taxon>Pseudomonadota</taxon>
        <taxon>Gammaproteobacteria</taxon>
        <taxon>Oceanospirillales</taxon>
        <taxon>Alcanivoracaceae</taxon>
        <taxon>Isoalcanivorax</taxon>
    </lineage>
</organism>
<dbReference type="OrthoDB" id="9797618at2"/>